<reference evidence="1" key="1">
    <citation type="submission" date="2014-09" db="EMBL/GenBank/DDBJ databases">
        <authorList>
            <person name="Magalhaes I.L.F."/>
            <person name="Oliveira U."/>
            <person name="Santos F.R."/>
            <person name="Vidigal T.H.D.A."/>
            <person name="Brescovit A.D."/>
            <person name="Santos A.J."/>
        </authorList>
    </citation>
    <scope>NUCLEOTIDE SEQUENCE</scope>
    <source>
        <tissue evidence="1">Shoot tissue taken approximately 20 cm above the soil surface</tissue>
    </source>
</reference>
<proteinExistence type="predicted"/>
<evidence type="ECO:0000313" key="1">
    <source>
        <dbReference type="EMBL" id="JAD65730.1"/>
    </source>
</evidence>
<dbReference type="AlphaFoldDB" id="A0A0A9BX46"/>
<dbReference type="EMBL" id="GBRH01232165">
    <property type="protein sequence ID" value="JAD65730.1"/>
    <property type="molecule type" value="Transcribed_RNA"/>
</dbReference>
<accession>A0A0A9BX46</accession>
<sequence>MSTAITQHGTLPAPSVISRACIAAGITVGNHCRTTLW</sequence>
<protein>
    <submittedName>
        <fullName evidence="1">Uncharacterized protein</fullName>
    </submittedName>
</protein>
<reference evidence="1" key="2">
    <citation type="journal article" date="2015" name="Data Brief">
        <title>Shoot transcriptome of the giant reed, Arundo donax.</title>
        <authorList>
            <person name="Barrero R.A."/>
            <person name="Guerrero F.D."/>
            <person name="Moolhuijzen P."/>
            <person name="Goolsby J.A."/>
            <person name="Tidwell J."/>
            <person name="Bellgard S.E."/>
            <person name="Bellgard M.I."/>
        </authorList>
    </citation>
    <scope>NUCLEOTIDE SEQUENCE</scope>
    <source>
        <tissue evidence="1">Shoot tissue taken approximately 20 cm above the soil surface</tissue>
    </source>
</reference>
<organism evidence="1">
    <name type="scientific">Arundo donax</name>
    <name type="common">Giant reed</name>
    <name type="synonym">Donax arundinaceus</name>
    <dbReference type="NCBI Taxonomy" id="35708"/>
    <lineage>
        <taxon>Eukaryota</taxon>
        <taxon>Viridiplantae</taxon>
        <taxon>Streptophyta</taxon>
        <taxon>Embryophyta</taxon>
        <taxon>Tracheophyta</taxon>
        <taxon>Spermatophyta</taxon>
        <taxon>Magnoliopsida</taxon>
        <taxon>Liliopsida</taxon>
        <taxon>Poales</taxon>
        <taxon>Poaceae</taxon>
        <taxon>PACMAD clade</taxon>
        <taxon>Arundinoideae</taxon>
        <taxon>Arundineae</taxon>
        <taxon>Arundo</taxon>
    </lineage>
</organism>
<name>A0A0A9BX46_ARUDO</name>